<dbReference type="EMBL" id="BSPK01000097">
    <property type="protein sequence ID" value="GLS66173.1"/>
    <property type="molecule type" value="Genomic_DNA"/>
</dbReference>
<dbReference type="Proteomes" id="UP000321960">
    <property type="component" value="Unassembled WGS sequence"/>
</dbReference>
<dbReference type="EMBL" id="BJZU01000136">
    <property type="protein sequence ID" value="GEP07106.1"/>
    <property type="molecule type" value="Genomic_DNA"/>
</dbReference>
<reference evidence="2" key="4">
    <citation type="submission" date="2023-01" db="EMBL/GenBank/DDBJ databases">
        <title>Draft genome sequence of Methylobacterium oxalidis strain NBRC 107715.</title>
        <authorList>
            <person name="Sun Q."/>
            <person name="Mori K."/>
        </authorList>
    </citation>
    <scope>NUCLEOTIDE SEQUENCE</scope>
    <source>
        <strain evidence="2">NBRC 107715</strain>
    </source>
</reference>
<reference evidence="2" key="1">
    <citation type="journal article" date="2014" name="Int. J. Syst. Evol. Microbiol.">
        <title>Complete genome of a new Firmicutes species belonging to the dominant human colonic microbiota ('Ruminococcus bicirculans') reveals two chromosomes and a selective capacity to utilize plant glucans.</title>
        <authorList>
            <consortium name="NISC Comparative Sequencing Program"/>
            <person name="Wegmann U."/>
            <person name="Louis P."/>
            <person name="Goesmann A."/>
            <person name="Henrissat B."/>
            <person name="Duncan S.H."/>
            <person name="Flint H.J."/>
        </authorList>
    </citation>
    <scope>NUCLEOTIDE SEQUENCE</scope>
    <source>
        <strain evidence="2">NBRC 107715</strain>
    </source>
</reference>
<dbReference type="Proteomes" id="UP001156856">
    <property type="component" value="Unassembled WGS sequence"/>
</dbReference>
<proteinExistence type="predicted"/>
<evidence type="ECO:0000313" key="1">
    <source>
        <dbReference type="EMBL" id="GEP07106.1"/>
    </source>
</evidence>
<evidence type="ECO:0000313" key="2">
    <source>
        <dbReference type="EMBL" id="GLS66173.1"/>
    </source>
</evidence>
<evidence type="ECO:0000313" key="3">
    <source>
        <dbReference type="Proteomes" id="UP000321960"/>
    </source>
</evidence>
<keyword evidence="4" id="KW-1185">Reference proteome</keyword>
<protein>
    <submittedName>
        <fullName evidence="1">Uncharacterized protein</fullName>
    </submittedName>
</protein>
<comment type="caution">
    <text evidence="1">The sequence shown here is derived from an EMBL/GenBank/DDBJ whole genome shotgun (WGS) entry which is preliminary data.</text>
</comment>
<gene>
    <name evidence="2" type="ORF">GCM10007888_45550</name>
    <name evidence="1" type="ORF">MOX02_51440</name>
</gene>
<evidence type="ECO:0000313" key="4">
    <source>
        <dbReference type="Proteomes" id="UP001156856"/>
    </source>
</evidence>
<reference evidence="4" key="2">
    <citation type="journal article" date="2019" name="Int. J. Syst. Evol. Microbiol.">
        <title>The Global Catalogue of Microorganisms (GCM) 10K type strain sequencing project: providing services to taxonomists for standard genome sequencing and annotation.</title>
        <authorList>
            <consortium name="The Broad Institute Genomics Platform"/>
            <consortium name="The Broad Institute Genome Sequencing Center for Infectious Disease"/>
            <person name="Wu L."/>
            <person name="Ma J."/>
        </authorList>
    </citation>
    <scope>NUCLEOTIDE SEQUENCE [LARGE SCALE GENOMIC DNA]</scope>
    <source>
        <strain evidence="4">NBRC 107715</strain>
    </source>
</reference>
<name>A0A512JAX0_9HYPH</name>
<sequence>MLTQALPRNRLLITMTGMLVGTITSSLANAHPLLVPVRPSAAGSIILTGHSAAPVQSLFESGPRYSAANGRLRVGVGSEAPNWMRIGVFQNVSVPGLKPAVSYAYVISSDGKAVILDPDTHRVVRVIKRP</sequence>
<reference evidence="1 3" key="3">
    <citation type="submission" date="2019-07" db="EMBL/GenBank/DDBJ databases">
        <title>Whole genome shotgun sequence of Methylobacterium oxalidis NBRC 107715.</title>
        <authorList>
            <person name="Hosoyama A."/>
            <person name="Uohara A."/>
            <person name="Ohji S."/>
            <person name="Ichikawa N."/>
        </authorList>
    </citation>
    <scope>NUCLEOTIDE SEQUENCE [LARGE SCALE GENOMIC DNA]</scope>
    <source>
        <strain evidence="1 3">NBRC 107715</strain>
    </source>
</reference>
<organism evidence="1 3">
    <name type="scientific">Methylobacterium oxalidis</name>
    <dbReference type="NCBI Taxonomy" id="944322"/>
    <lineage>
        <taxon>Bacteria</taxon>
        <taxon>Pseudomonadati</taxon>
        <taxon>Pseudomonadota</taxon>
        <taxon>Alphaproteobacteria</taxon>
        <taxon>Hyphomicrobiales</taxon>
        <taxon>Methylobacteriaceae</taxon>
        <taxon>Methylobacterium</taxon>
    </lineage>
</organism>
<accession>A0A512JAX0</accession>
<dbReference type="AlphaFoldDB" id="A0A512JAX0"/>
<dbReference type="RefSeq" id="WP_238179650.1">
    <property type="nucleotide sequence ID" value="NZ_BPQW01000129.1"/>
</dbReference>